<sequence length="359" mass="41709">RSYTLKFTSGEKQNKRRTNFRRFLVIFWAMATSHQNEEKEEHLFLAGIIKSTHAKLRGQLKQNTENYSKIWSDHCNDKNTLKKYAEAMHLLATKHWTKSPQTRIDWCRDICKNYFFGEGLQSARDKDARRKQFRINEGCTKDYECMNSNPVLSIKLPFEGKIQLFDVGSCYNPFLTFPEFSSLAVDISPATETVLSCDFLNLQLTEWTYECNPADGLSMTSFKSPLTEVPRGAFHVVVFSLLLEYLPSTVQRWHCCQKACDLLVDDSLLLIITPDSSHQNKRQNMMKSWRVAIESLGFTRYCYEKQEHLHCIAFRKTKNLDPMCLEKCHQSEGVSHRMMYIPQDSASKDSKLDNSDTKV</sequence>
<dbReference type="GO" id="GO:1904262">
    <property type="term" value="P:negative regulation of TORC1 signaling"/>
    <property type="evidence" value="ECO:0007669"/>
    <property type="project" value="TreeGrafter"/>
</dbReference>
<name>A0A8J1T7E5_OWEFU</name>
<dbReference type="EMBL" id="CAIIXF020000005">
    <property type="protein sequence ID" value="CAH1783908.1"/>
    <property type="molecule type" value="Genomic_DNA"/>
</dbReference>
<dbReference type="Pfam" id="PF11968">
    <property type="entry name" value="Bmt2"/>
    <property type="match status" value="1"/>
</dbReference>
<dbReference type="AlphaFoldDB" id="A0A8J1T7E5"/>
<gene>
    <name evidence="1" type="ORF">OFUS_LOCUS10183</name>
</gene>
<dbReference type="Proteomes" id="UP000749559">
    <property type="component" value="Unassembled WGS sequence"/>
</dbReference>
<evidence type="ECO:0000313" key="1">
    <source>
        <dbReference type="EMBL" id="CAH1783908.1"/>
    </source>
</evidence>
<comment type="caution">
    <text evidence="1">The sequence shown here is derived from an EMBL/GenBank/DDBJ whole genome shotgun (WGS) entry which is preliminary data.</text>
</comment>
<proteinExistence type="inferred from homology"/>
<reference evidence="1" key="1">
    <citation type="submission" date="2022-03" db="EMBL/GenBank/DDBJ databases">
        <authorList>
            <person name="Martin C."/>
        </authorList>
    </citation>
    <scope>NUCLEOTIDE SEQUENCE</scope>
</reference>
<dbReference type="PANTHER" id="PTHR21008:SF0">
    <property type="entry name" value="S-ADENOSYLMETHIONINE SENSOR UPSTREAM OF MTORC1"/>
    <property type="match status" value="1"/>
</dbReference>
<evidence type="ECO:0000313" key="2">
    <source>
        <dbReference type="Proteomes" id="UP000749559"/>
    </source>
</evidence>
<keyword evidence="2" id="KW-1185">Reference proteome</keyword>
<dbReference type="InterPro" id="IPR021867">
    <property type="entry name" value="Bmt2/SAMTOR"/>
</dbReference>
<accession>A0A8J1T7E5</accession>
<organism evidence="1 2">
    <name type="scientific">Owenia fusiformis</name>
    <name type="common">Polychaete worm</name>
    <dbReference type="NCBI Taxonomy" id="6347"/>
    <lineage>
        <taxon>Eukaryota</taxon>
        <taxon>Metazoa</taxon>
        <taxon>Spiralia</taxon>
        <taxon>Lophotrochozoa</taxon>
        <taxon>Annelida</taxon>
        <taxon>Polychaeta</taxon>
        <taxon>Sedentaria</taxon>
        <taxon>Canalipalpata</taxon>
        <taxon>Sabellida</taxon>
        <taxon>Oweniida</taxon>
        <taxon>Oweniidae</taxon>
        <taxon>Owenia</taxon>
    </lineage>
</organism>
<feature type="non-terminal residue" evidence="1">
    <location>
        <position position="1"/>
    </location>
</feature>
<dbReference type="OrthoDB" id="5954793at2759"/>
<dbReference type="HAMAP" id="MF_03044">
    <property type="entry name" value="BMT2"/>
    <property type="match status" value="1"/>
</dbReference>
<dbReference type="PANTHER" id="PTHR21008">
    <property type="entry name" value="S-ADENOSYLMETHIONINE SENSOR UPSTREAM OF MTORC1-RELATED"/>
    <property type="match status" value="1"/>
</dbReference>
<protein>
    <submittedName>
        <fullName evidence="1">Uncharacterized protein</fullName>
    </submittedName>
</protein>